<sequence length="262" mass="27935">MTRSKTLPRDRARAAFGYALALALASGGGLPVGAAAFGIVPPVLELTGVLSLPGGVPDEVMRVQSSPGGVGGQSGGQSGGQQSQSGGQTGRSFTPGDGADPAGQGRFVFLNSRDTDRLIYVILSARRTCGDDWIEPRYRIDCLRFHFWQMSRELPKSGEYEPVRRALAKAAGDLDRIVRRNLDRSAPAVRPRIEGKPLAPRLPPIRAVKPEAEAQAARAAVAVVEEAGTVLLRSSENSERRQVHYRSIAGAIDSTKVLLRSA</sequence>
<dbReference type="Proteomes" id="UP000244924">
    <property type="component" value="Unassembled WGS sequence"/>
</dbReference>
<dbReference type="AlphaFoldDB" id="A0A2R8B864"/>
<evidence type="ECO:0000313" key="2">
    <source>
        <dbReference type="EMBL" id="SPH18683.1"/>
    </source>
</evidence>
<accession>A0A2R8B864</accession>
<evidence type="ECO:0000256" key="1">
    <source>
        <dbReference type="SAM" id="MobiDB-lite"/>
    </source>
</evidence>
<keyword evidence="3" id="KW-1185">Reference proteome</keyword>
<dbReference type="RefSeq" id="WP_108852988.1">
    <property type="nucleotide sequence ID" value="NZ_OMOQ01000001.1"/>
</dbReference>
<feature type="compositionally biased region" description="Low complexity" evidence="1">
    <location>
        <begin position="80"/>
        <end position="92"/>
    </location>
</feature>
<protein>
    <submittedName>
        <fullName evidence="2">Uncharacterized protein</fullName>
    </submittedName>
</protein>
<feature type="region of interest" description="Disordered" evidence="1">
    <location>
        <begin position="58"/>
        <end position="106"/>
    </location>
</feature>
<organism evidence="2 3">
    <name type="scientific">Albidovulum aquaemixtae</name>
    <dbReference type="NCBI Taxonomy" id="1542388"/>
    <lineage>
        <taxon>Bacteria</taxon>
        <taxon>Pseudomonadati</taxon>
        <taxon>Pseudomonadota</taxon>
        <taxon>Alphaproteobacteria</taxon>
        <taxon>Rhodobacterales</taxon>
        <taxon>Paracoccaceae</taxon>
        <taxon>Albidovulum</taxon>
    </lineage>
</organism>
<reference evidence="2 3" key="1">
    <citation type="submission" date="2018-03" db="EMBL/GenBank/DDBJ databases">
        <authorList>
            <person name="Keele B.F."/>
        </authorList>
    </citation>
    <scope>NUCLEOTIDE SEQUENCE [LARGE SCALE GENOMIC DNA]</scope>
    <source>
        <strain evidence="2 3">CECT 8626</strain>
    </source>
</reference>
<name>A0A2R8B864_9RHOB</name>
<proteinExistence type="predicted"/>
<dbReference type="EMBL" id="OMOQ01000001">
    <property type="protein sequence ID" value="SPH18683.1"/>
    <property type="molecule type" value="Genomic_DNA"/>
</dbReference>
<feature type="compositionally biased region" description="Gly residues" evidence="1">
    <location>
        <begin position="68"/>
        <end position="79"/>
    </location>
</feature>
<gene>
    <name evidence="2" type="ORF">DEA8626_02225</name>
</gene>
<evidence type="ECO:0000313" key="3">
    <source>
        <dbReference type="Proteomes" id="UP000244924"/>
    </source>
</evidence>
<dbReference type="OrthoDB" id="7876121at2"/>